<evidence type="ECO:0000313" key="1">
    <source>
        <dbReference type="EMBL" id="KAK2568665.1"/>
    </source>
</evidence>
<evidence type="ECO:0000313" key="2">
    <source>
        <dbReference type="Proteomes" id="UP001249851"/>
    </source>
</evidence>
<dbReference type="PANTHER" id="PTHR31751">
    <property type="entry name" value="SI:CH211-108C17.2-RELATED-RELATED"/>
    <property type="match status" value="1"/>
</dbReference>
<comment type="caution">
    <text evidence="1">The sequence shown here is derived from an EMBL/GenBank/DDBJ whole genome shotgun (WGS) entry which is preliminary data.</text>
</comment>
<dbReference type="EMBL" id="JARQWQ010000011">
    <property type="protein sequence ID" value="KAK2568665.1"/>
    <property type="molecule type" value="Genomic_DNA"/>
</dbReference>
<reference evidence="1" key="2">
    <citation type="journal article" date="2023" name="Science">
        <title>Genomic signatures of disease resistance in endangered staghorn corals.</title>
        <authorList>
            <person name="Vollmer S.V."/>
            <person name="Selwyn J.D."/>
            <person name="Despard B.A."/>
            <person name="Roesel C.L."/>
        </authorList>
    </citation>
    <scope>NUCLEOTIDE SEQUENCE</scope>
    <source>
        <strain evidence="1">K2</strain>
    </source>
</reference>
<dbReference type="PANTHER" id="PTHR31751:SF42">
    <property type="entry name" value="PROTEIN CBG10204"/>
    <property type="match status" value="1"/>
</dbReference>
<protein>
    <submittedName>
        <fullName evidence="1">Uncharacterized protein</fullName>
    </submittedName>
</protein>
<gene>
    <name evidence="1" type="ORF">P5673_006627</name>
</gene>
<organism evidence="1 2">
    <name type="scientific">Acropora cervicornis</name>
    <name type="common">Staghorn coral</name>
    <dbReference type="NCBI Taxonomy" id="6130"/>
    <lineage>
        <taxon>Eukaryota</taxon>
        <taxon>Metazoa</taxon>
        <taxon>Cnidaria</taxon>
        <taxon>Anthozoa</taxon>
        <taxon>Hexacorallia</taxon>
        <taxon>Scleractinia</taxon>
        <taxon>Astrocoeniina</taxon>
        <taxon>Acroporidae</taxon>
        <taxon>Acropora</taxon>
    </lineage>
</organism>
<keyword evidence="2" id="KW-1185">Reference proteome</keyword>
<proteinExistence type="predicted"/>
<accession>A0AAD9QWG3</accession>
<reference evidence="1" key="1">
    <citation type="journal article" date="2023" name="G3 (Bethesda)">
        <title>Whole genome assembly and annotation of the endangered Caribbean coral Acropora cervicornis.</title>
        <authorList>
            <person name="Selwyn J.D."/>
            <person name="Vollmer S.V."/>
        </authorList>
    </citation>
    <scope>NUCLEOTIDE SEQUENCE</scope>
    <source>
        <strain evidence="1">K2</strain>
    </source>
</reference>
<dbReference type="AlphaFoldDB" id="A0AAD9QWG3"/>
<sequence>MPWIQSMSNHLWWHAATCDGNVVLLREKWKSVLHHIVNKHKWRCNTLFHQCGHRRIPSSEAKNICWLKPGSPAHLALGEVVLSTKLLKDLAKLTDFCHTGKIEAYHSMMLKYCSKQEHFSYKGMVVRTQLAALDNNVNAERTQALVKSGEHAGQERYKACFPKAHKHWLVKPIILERCETGNAVAEPLPVVLPRNIGSEPAPAKQDLIANHRSRFNR</sequence>
<dbReference type="Proteomes" id="UP001249851">
    <property type="component" value="Unassembled WGS sequence"/>
</dbReference>
<name>A0AAD9QWG3_ACRCE</name>